<dbReference type="PANTHER" id="PTHR10000:SF8">
    <property type="entry name" value="HAD SUPERFAMILY HYDROLASE-LIKE, TYPE 3"/>
    <property type="match status" value="1"/>
</dbReference>
<organism evidence="1 2">
    <name type="scientific">Cohnella xylanilytica</name>
    <dbReference type="NCBI Taxonomy" id="557555"/>
    <lineage>
        <taxon>Bacteria</taxon>
        <taxon>Bacillati</taxon>
        <taxon>Bacillota</taxon>
        <taxon>Bacilli</taxon>
        <taxon>Bacillales</taxon>
        <taxon>Paenibacillaceae</taxon>
        <taxon>Cohnella</taxon>
    </lineage>
</organism>
<dbReference type="CDD" id="cd07516">
    <property type="entry name" value="HAD_Pase"/>
    <property type="match status" value="1"/>
</dbReference>
<dbReference type="InterPro" id="IPR000150">
    <property type="entry name" value="Cof"/>
</dbReference>
<dbReference type="SFLD" id="SFLDG01140">
    <property type="entry name" value="C2.B:_Phosphomannomutase_and_P"/>
    <property type="match status" value="1"/>
</dbReference>
<gene>
    <name evidence="1" type="ORF">H7B90_10570</name>
</gene>
<dbReference type="GO" id="GO:0000287">
    <property type="term" value="F:magnesium ion binding"/>
    <property type="evidence" value="ECO:0007669"/>
    <property type="project" value="TreeGrafter"/>
</dbReference>
<dbReference type="RefSeq" id="WP_185135835.1">
    <property type="nucleotide sequence ID" value="NZ_JACJVR010000040.1"/>
</dbReference>
<dbReference type="NCBIfam" id="TIGR00099">
    <property type="entry name" value="Cof-subfamily"/>
    <property type="match status" value="1"/>
</dbReference>
<dbReference type="NCBIfam" id="TIGR01484">
    <property type="entry name" value="HAD-SF-IIB"/>
    <property type="match status" value="1"/>
</dbReference>
<evidence type="ECO:0000313" key="2">
    <source>
        <dbReference type="Proteomes" id="UP000553776"/>
    </source>
</evidence>
<name>A0A841U154_9BACL</name>
<dbReference type="Gene3D" id="3.40.50.1000">
    <property type="entry name" value="HAD superfamily/HAD-like"/>
    <property type="match status" value="1"/>
</dbReference>
<dbReference type="PANTHER" id="PTHR10000">
    <property type="entry name" value="PHOSPHOSERINE PHOSPHATASE"/>
    <property type="match status" value="1"/>
</dbReference>
<keyword evidence="2" id="KW-1185">Reference proteome</keyword>
<dbReference type="InterPro" id="IPR006379">
    <property type="entry name" value="HAD-SF_hydro_IIB"/>
</dbReference>
<dbReference type="SFLD" id="SFLDS00003">
    <property type="entry name" value="Haloacid_Dehalogenase"/>
    <property type="match status" value="1"/>
</dbReference>
<dbReference type="EMBL" id="JACJVR010000040">
    <property type="protein sequence ID" value="MBB6691840.1"/>
    <property type="molecule type" value="Genomic_DNA"/>
</dbReference>
<protein>
    <submittedName>
        <fullName evidence="1">HAD family phosphatase</fullName>
    </submittedName>
</protein>
<dbReference type="Proteomes" id="UP000553776">
    <property type="component" value="Unassembled WGS sequence"/>
</dbReference>
<evidence type="ECO:0000313" key="1">
    <source>
        <dbReference type="EMBL" id="MBB6691840.1"/>
    </source>
</evidence>
<sequence>MNYRIIALDVDGTLINDDHELTPRVRGAVRAAAARGAEIVLCTGRGSTSALPVLEELGLSGTMITHNGASTVDSGTRRILHETVIEAEAASRYLAYCRERGIHFDMNTAFDLYVEKLTEESEKMYGRMFARPIVREAERGLPEQTVKLSIFAAKEALDAVQRDWAAWEDGLQVVRSGDFFIDVQPHHASKGAALERLAGLRGVPREQVLAIGNYYNDIGMLEFAGFGVAMANSPEEVKRAADAVTVSNNEDGVAVVLEELLAVAK</sequence>
<dbReference type="AlphaFoldDB" id="A0A841U154"/>
<dbReference type="SUPFAM" id="SSF56784">
    <property type="entry name" value="HAD-like"/>
    <property type="match status" value="1"/>
</dbReference>
<accession>A0A841U154</accession>
<dbReference type="Gene3D" id="3.30.1240.10">
    <property type="match status" value="1"/>
</dbReference>
<dbReference type="InterPro" id="IPR036412">
    <property type="entry name" value="HAD-like_sf"/>
</dbReference>
<dbReference type="GO" id="GO:0005829">
    <property type="term" value="C:cytosol"/>
    <property type="evidence" value="ECO:0007669"/>
    <property type="project" value="TreeGrafter"/>
</dbReference>
<dbReference type="InterPro" id="IPR023214">
    <property type="entry name" value="HAD_sf"/>
</dbReference>
<dbReference type="Pfam" id="PF08282">
    <property type="entry name" value="Hydrolase_3"/>
    <property type="match status" value="1"/>
</dbReference>
<proteinExistence type="predicted"/>
<comment type="caution">
    <text evidence="1">The sequence shown here is derived from an EMBL/GenBank/DDBJ whole genome shotgun (WGS) entry which is preliminary data.</text>
</comment>
<reference evidence="1 2" key="1">
    <citation type="submission" date="2020-08" db="EMBL/GenBank/DDBJ databases">
        <title>Cohnella phylogeny.</title>
        <authorList>
            <person name="Dunlap C."/>
        </authorList>
    </citation>
    <scope>NUCLEOTIDE SEQUENCE [LARGE SCALE GENOMIC DNA]</scope>
    <source>
        <strain evidence="1 2">DSM 25239</strain>
    </source>
</reference>
<dbReference type="GO" id="GO:0016791">
    <property type="term" value="F:phosphatase activity"/>
    <property type="evidence" value="ECO:0007669"/>
    <property type="project" value="TreeGrafter"/>
</dbReference>